<evidence type="ECO:0000313" key="2">
    <source>
        <dbReference type="EMBL" id="WAH43504.1"/>
    </source>
</evidence>
<dbReference type="PANTHER" id="PTHR11647">
    <property type="entry name" value="HYDRANTOINASE/DIHYDROPYRIMIDINASE FAMILY MEMBER"/>
    <property type="match status" value="1"/>
</dbReference>
<dbReference type="CDD" id="cd01297">
    <property type="entry name" value="D-aminoacylase"/>
    <property type="match status" value="1"/>
</dbReference>
<dbReference type="PANTHER" id="PTHR11647:SF1">
    <property type="entry name" value="COLLAPSIN RESPONSE MEDIATOR PROTEIN"/>
    <property type="match status" value="1"/>
</dbReference>
<dbReference type="Proteomes" id="UP001164761">
    <property type="component" value="Chromosome"/>
</dbReference>
<sequence>MFDVLIRGGTIVDGSGRQRHVGDIGISGGRIEAVGSRLDGAAIETIDANGLVVCPGFIDVHSHDDLAILHDEALPFKLLQGVTTTIIGNCGHSVAPMPHDIELREGLRQYMEPVLGRWVTASCTFGYSEITEFYNDIVTANKSVNVGALVGHGPLRVRVMGFSDARATTAEIEEMQRLLSDAMEAGALGLSLGLMYVPGCYAGEEELKALAETVRSYDGIVTAHIRGEGDFLLPSIREMLEIARCTKASMHISHLKAVGRKNWGTINEAIEMIRTARREGVDVTCDAYPYAAGSTTLLSLLPPWVLQGGVQGVLSRLANNEIRRKVHGELEAQGSDWENVAYITGWDRVILVSSPSRKEFEGLSVAEAARNMSCDEIEAYFRLIEANNGTGTIVIHHMDERDVEQVLAFEYTAVGSDGLPSTEGHPHPRLYGTFPRFVSKYVRESEILTLEQAIQKATSFTVDRFKLGKRGRIQIGSIADIAIFDYDKFVDVATYENPKQFTPGLRHVLVNGKLVVHDGTIVGEHPAQFIRRRTN</sequence>
<dbReference type="InterPro" id="IPR050378">
    <property type="entry name" value="Metallo-dep_Hydrolases_sf"/>
</dbReference>
<dbReference type="InterPro" id="IPR023100">
    <property type="entry name" value="D-aminoacylase_insert_dom_sf"/>
</dbReference>
<dbReference type="SUPFAM" id="SSF51338">
    <property type="entry name" value="Composite domain of metallo-dependent hydrolases"/>
    <property type="match status" value="1"/>
</dbReference>
<gene>
    <name evidence="2" type="ORF">NZD89_09030</name>
</gene>
<feature type="domain" description="Amidohydrolase 3" evidence="1">
    <location>
        <begin position="413"/>
        <end position="516"/>
    </location>
</feature>
<proteinExistence type="predicted"/>
<dbReference type="InterPro" id="IPR011059">
    <property type="entry name" value="Metal-dep_hydrolase_composite"/>
</dbReference>
<organism evidence="2 3">
    <name type="scientific">Alicyclobacillus fastidiosus</name>
    <dbReference type="NCBI Taxonomy" id="392011"/>
    <lineage>
        <taxon>Bacteria</taxon>
        <taxon>Bacillati</taxon>
        <taxon>Bacillota</taxon>
        <taxon>Bacilli</taxon>
        <taxon>Bacillales</taxon>
        <taxon>Alicyclobacillaceae</taxon>
        <taxon>Alicyclobacillus</taxon>
    </lineage>
</organism>
<evidence type="ECO:0000259" key="1">
    <source>
        <dbReference type="Pfam" id="PF07969"/>
    </source>
</evidence>
<dbReference type="SUPFAM" id="SSF51556">
    <property type="entry name" value="Metallo-dependent hydrolases"/>
    <property type="match status" value="1"/>
</dbReference>
<dbReference type="InterPro" id="IPR032466">
    <property type="entry name" value="Metal_Hydrolase"/>
</dbReference>
<dbReference type="Gene3D" id="2.30.40.10">
    <property type="entry name" value="Urease, subunit C, domain 1"/>
    <property type="match status" value="1"/>
</dbReference>
<name>A0ABY6ZKN9_9BACL</name>
<keyword evidence="3" id="KW-1185">Reference proteome</keyword>
<accession>A0ABY6ZKN9</accession>
<protein>
    <submittedName>
        <fullName evidence="2">D-aminoacylase</fullName>
    </submittedName>
</protein>
<dbReference type="EMBL" id="CP104067">
    <property type="protein sequence ID" value="WAH43504.1"/>
    <property type="molecule type" value="Genomic_DNA"/>
</dbReference>
<dbReference type="Pfam" id="PF07969">
    <property type="entry name" value="Amidohydro_3"/>
    <property type="match status" value="2"/>
</dbReference>
<dbReference type="Gene3D" id="3.20.20.140">
    <property type="entry name" value="Metal-dependent hydrolases"/>
    <property type="match status" value="1"/>
</dbReference>
<dbReference type="Gene3D" id="3.30.1490.130">
    <property type="entry name" value="D-aminoacylase. Domain 3"/>
    <property type="match status" value="1"/>
</dbReference>
<reference evidence="2" key="1">
    <citation type="submission" date="2022-08" db="EMBL/GenBank/DDBJ databases">
        <title>Alicyclobacillus fastidiosus DSM 17978, complete genome.</title>
        <authorList>
            <person name="Wang Q."/>
            <person name="Cai R."/>
            <person name="Wang Z."/>
        </authorList>
    </citation>
    <scope>NUCLEOTIDE SEQUENCE</scope>
    <source>
        <strain evidence="2">DSM 17978</strain>
    </source>
</reference>
<dbReference type="RefSeq" id="WP_268007386.1">
    <property type="nucleotide sequence ID" value="NZ_BSUT01000001.1"/>
</dbReference>
<feature type="domain" description="Amidohydrolase 3" evidence="1">
    <location>
        <begin position="44"/>
        <end position="255"/>
    </location>
</feature>
<evidence type="ECO:0000313" key="3">
    <source>
        <dbReference type="Proteomes" id="UP001164761"/>
    </source>
</evidence>
<dbReference type="InterPro" id="IPR013108">
    <property type="entry name" value="Amidohydro_3"/>
</dbReference>